<dbReference type="SFLD" id="SFLDS00019">
    <property type="entry name" value="Glutathione_Transferase_(cytos"/>
    <property type="match status" value="1"/>
</dbReference>
<dbReference type="Proteomes" id="UP000235786">
    <property type="component" value="Unassembled WGS sequence"/>
</dbReference>
<sequence>MAADPEPSDLDITLYRGWKHNGVYVWSPFVTKLELRLRLARIKYVTAEGDPRTAPTGKIPYLSISSASSPPLQIGDSSLITQHLIRAGLMQDLNAEAALDERDKALDLAVQALFEDKLYFFNMRERWIDNFYVQREEVLGEKPWVVRWLVGGVIWRSHVKTLYGQGTGRFSAEEARGFREEIWVRLEGMLGESRRRREGRGKEKECFWCLGGEQPTGCDATVFGFVCSALFAESSPESRKFVRGLEAVVDYANRIHDEYFPDYKKWD</sequence>
<dbReference type="InterPro" id="IPR012336">
    <property type="entry name" value="Thioredoxin-like_fold"/>
</dbReference>
<comment type="similarity">
    <text evidence="1">Belongs to the FAX family.</text>
</comment>
<dbReference type="STRING" id="1149755.A0A2J6SAG2"/>
<dbReference type="InterPro" id="IPR026928">
    <property type="entry name" value="FAX/IsoI-like"/>
</dbReference>
<dbReference type="OrthoDB" id="5809458at2759"/>
<gene>
    <name evidence="3" type="ORF">L207DRAFT_576510</name>
</gene>
<reference evidence="3 4" key="1">
    <citation type="submission" date="2016-04" db="EMBL/GenBank/DDBJ databases">
        <title>A degradative enzymes factory behind the ericoid mycorrhizal symbiosis.</title>
        <authorList>
            <consortium name="DOE Joint Genome Institute"/>
            <person name="Martino E."/>
            <person name="Morin E."/>
            <person name="Grelet G."/>
            <person name="Kuo A."/>
            <person name="Kohler A."/>
            <person name="Daghino S."/>
            <person name="Barry K."/>
            <person name="Choi C."/>
            <person name="Cichocki N."/>
            <person name="Clum A."/>
            <person name="Copeland A."/>
            <person name="Hainaut M."/>
            <person name="Haridas S."/>
            <person name="Labutti K."/>
            <person name="Lindquist E."/>
            <person name="Lipzen A."/>
            <person name="Khouja H.-R."/>
            <person name="Murat C."/>
            <person name="Ohm R."/>
            <person name="Olson A."/>
            <person name="Spatafora J."/>
            <person name="Veneault-Fourrey C."/>
            <person name="Henrissat B."/>
            <person name="Grigoriev I."/>
            <person name="Martin F."/>
            <person name="Perotto S."/>
        </authorList>
    </citation>
    <scope>NUCLEOTIDE SEQUENCE [LARGE SCALE GENOMIC DNA]</scope>
    <source>
        <strain evidence="3 4">F</strain>
    </source>
</reference>
<evidence type="ECO:0000313" key="4">
    <source>
        <dbReference type="Proteomes" id="UP000235786"/>
    </source>
</evidence>
<dbReference type="InterPro" id="IPR050931">
    <property type="entry name" value="Mito_Protein_Transport_Metaxin"/>
</dbReference>
<dbReference type="Pfam" id="PF17172">
    <property type="entry name" value="GST_N_4"/>
    <property type="match status" value="1"/>
</dbReference>
<dbReference type="EMBL" id="KZ613938">
    <property type="protein sequence ID" value="PMD47749.1"/>
    <property type="molecule type" value="Genomic_DNA"/>
</dbReference>
<evidence type="ECO:0000256" key="1">
    <source>
        <dbReference type="ARBA" id="ARBA00006475"/>
    </source>
</evidence>
<evidence type="ECO:0000313" key="3">
    <source>
        <dbReference type="EMBL" id="PMD47749.1"/>
    </source>
</evidence>
<accession>A0A2J6SAG2</accession>
<dbReference type="InterPro" id="IPR040079">
    <property type="entry name" value="Glutathione_S-Trfase"/>
</dbReference>
<evidence type="ECO:0000259" key="2">
    <source>
        <dbReference type="Pfam" id="PF17172"/>
    </source>
</evidence>
<dbReference type="PANTHER" id="PTHR12289">
    <property type="entry name" value="METAXIN RELATED"/>
    <property type="match status" value="1"/>
</dbReference>
<organism evidence="3 4">
    <name type="scientific">Hyaloscypha variabilis (strain UAMH 11265 / GT02V1 / F)</name>
    <name type="common">Meliniomyces variabilis</name>
    <dbReference type="NCBI Taxonomy" id="1149755"/>
    <lineage>
        <taxon>Eukaryota</taxon>
        <taxon>Fungi</taxon>
        <taxon>Dikarya</taxon>
        <taxon>Ascomycota</taxon>
        <taxon>Pezizomycotina</taxon>
        <taxon>Leotiomycetes</taxon>
        <taxon>Helotiales</taxon>
        <taxon>Hyaloscyphaceae</taxon>
        <taxon>Hyaloscypha</taxon>
        <taxon>Hyaloscypha variabilis</taxon>
    </lineage>
</organism>
<protein>
    <recommendedName>
        <fullName evidence="2">Thioredoxin-like fold domain-containing protein</fullName>
    </recommendedName>
</protein>
<proteinExistence type="inferred from homology"/>
<name>A0A2J6SAG2_HYAVF</name>
<keyword evidence="4" id="KW-1185">Reference proteome</keyword>
<dbReference type="SFLD" id="SFLDG01180">
    <property type="entry name" value="SUF1"/>
    <property type="match status" value="1"/>
</dbReference>
<dbReference type="AlphaFoldDB" id="A0A2J6SAG2"/>
<dbReference type="SFLD" id="SFLDG01200">
    <property type="entry name" value="SUF1.1"/>
    <property type="match status" value="1"/>
</dbReference>
<feature type="domain" description="Thioredoxin-like fold" evidence="2">
    <location>
        <begin position="28"/>
        <end position="129"/>
    </location>
</feature>
<dbReference type="PANTHER" id="PTHR12289:SF41">
    <property type="entry name" value="FAILED AXON CONNECTIONS-RELATED"/>
    <property type="match status" value="1"/>
</dbReference>
<dbReference type="GO" id="GO:0005737">
    <property type="term" value="C:cytoplasm"/>
    <property type="evidence" value="ECO:0007669"/>
    <property type="project" value="TreeGrafter"/>
</dbReference>